<dbReference type="Proteomes" id="UP000005496">
    <property type="component" value="Unassembled WGS sequence"/>
</dbReference>
<organism evidence="12 13">
    <name type="scientific">Desulfonatronospira thiodismutans ASO3-1</name>
    <dbReference type="NCBI Taxonomy" id="555779"/>
    <lineage>
        <taxon>Bacteria</taxon>
        <taxon>Pseudomonadati</taxon>
        <taxon>Thermodesulfobacteriota</taxon>
        <taxon>Desulfovibrionia</taxon>
        <taxon>Desulfovibrionales</taxon>
        <taxon>Desulfonatronovibrionaceae</taxon>
        <taxon>Desulfonatronospira</taxon>
    </lineage>
</organism>
<evidence type="ECO:0000313" key="13">
    <source>
        <dbReference type="Proteomes" id="UP000005496"/>
    </source>
</evidence>
<accession>D6SLY1</accession>
<dbReference type="GO" id="GO:0005829">
    <property type="term" value="C:cytosol"/>
    <property type="evidence" value="ECO:0007669"/>
    <property type="project" value="TreeGrafter"/>
</dbReference>
<dbReference type="PANTHER" id="PTHR10681">
    <property type="entry name" value="THIOREDOXIN PEROXIDASE"/>
    <property type="match status" value="1"/>
</dbReference>
<comment type="caution">
    <text evidence="12">The sequence shown here is derived from an EMBL/GenBank/DDBJ whole genome shotgun (WGS) entry which is preliminary data.</text>
</comment>
<comment type="catalytic activity">
    <reaction evidence="9">
        <text>a hydroperoxide + NADH + H(+) = an alcohol + NAD(+) + H2O</text>
        <dbReference type="Rhea" id="RHEA:62628"/>
        <dbReference type="ChEBI" id="CHEBI:15377"/>
        <dbReference type="ChEBI" id="CHEBI:15378"/>
        <dbReference type="ChEBI" id="CHEBI:30879"/>
        <dbReference type="ChEBI" id="CHEBI:35924"/>
        <dbReference type="ChEBI" id="CHEBI:57540"/>
        <dbReference type="ChEBI" id="CHEBI:57945"/>
        <dbReference type="EC" id="1.11.1.26"/>
    </reaction>
</comment>
<sequence>MAEELPAGCARPTGGPVGEEPSEENAEETGMETGSKKEHKKMIQVGRKAPDFTAPGYQQGKFVNVSLSDYLGKWVVLCFYPGDFTFV</sequence>
<evidence type="ECO:0000256" key="4">
    <source>
        <dbReference type="ARBA" id="ARBA00022559"/>
    </source>
</evidence>
<evidence type="ECO:0000259" key="11">
    <source>
        <dbReference type="Pfam" id="PF00578"/>
    </source>
</evidence>
<dbReference type="PANTHER" id="PTHR10681:SF121">
    <property type="entry name" value="ALKYL HYDROPEROXIDE REDUCTASE C"/>
    <property type="match status" value="1"/>
</dbReference>
<reference evidence="12" key="1">
    <citation type="submission" date="2010-05" db="EMBL/GenBank/DDBJ databases">
        <title>The draft genome of Desulfonatronospira thiodismutans ASO3-1.</title>
        <authorList>
            <consortium name="US DOE Joint Genome Institute (JGI-PGF)"/>
            <person name="Lucas S."/>
            <person name="Copeland A."/>
            <person name="Lapidus A."/>
            <person name="Cheng J.-F."/>
            <person name="Bruce D."/>
            <person name="Goodwin L."/>
            <person name="Pitluck S."/>
            <person name="Chertkov O."/>
            <person name="Brettin T."/>
            <person name="Detter J.C."/>
            <person name="Han C."/>
            <person name="Land M.L."/>
            <person name="Hauser L."/>
            <person name="Kyrpides N."/>
            <person name="Mikhailova N."/>
            <person name="Muyzer G."/>
            <person name="Woyke T."/>
        </authorList>
    </citation>
    <scope>NUCLEOTIDE SEQUENCE [LARGE SCALE GENOMIC DNA]</scope>
    <source>
        <strain evidence="12">ASO3-1</strain>
    </source>
</reference>
<dbReference type="Pfam" id="PF00578">
    <property type="entry name" value="AhpC-TSA"/>
    <property type="match status" value="1"/>
</dbReference>
<dbReference type="GO" id="GO:0006979">
    <property type="term" value="P:response to oxidative stress"/>
    <property type="evidence" value="ECO:0007669"/>
    <property type="project" value="TreeGrafter"/>
</dbReference>
<dbReference type="InterPro" id="IPR050217">
    <property type="entry name" value="Peroxiredoxin"/>
</dbReference>
<feature type="region of interest" description="Disordered" evidence="10">
    <location>
        <begin position="1"/>
        <end position="39"/>
    </location>
</feature>
<comment type="subunit">
    <text evidence="1">Homodimer; disulfide-linked, upon oxidation. 5 homodimers assemble to form a ring-like decamer.</text>
</comment>
<name>D6SLY1_9BACT</name>
<evidence type="ECO:0000256" key="8">
    <source>
        <dbReference type="ARBA" id="ARBA00032077"/>
    </source>
</evidence>
<gene>
    <name evidence="12" type="ORF">Dthio_PD3121</name>
</gene>
<dbReference type="GO" id="GO:0033554">
    <property type="term" value="P:cellular response to stress"/>
    <property type="evidence" value="ECO:0007669"/>
    <property type="project" value="TreeGrafter"/>
</dbReference>
<proteinExistence type="predicted"/>
<evidence type="ECO:0000256" key="6">
    <source>
        <dbReference type="ARBA" id="ARBA00023002"/>
    </source>
</evidence>
<evidence type="ECO:0000256" key="3">
    <source>
        <dbReference type="ARBA" id="ARBA00017462"/>
    </source>
</evidence>
<evidence type="ECO:0000256" key="1">
    <source>
        <dbReference type="ARBA" id="ARBA00011654"/>
    </source>
</evidence>
<keyword evidence="6" id="KW-0560">Oxidoreductase</keyword>
<evidence type="ECO:0000256" key="5">
    <source>
        <dbReference type="ARBA" id="ARBA00022862"/>
    </source>
</evidence>
<evidence type="ECO:0000256" key="2">
    <source>
        <dbReference type="ARBA" id="ARBA00013021"/>
    </source>
</evidence>
<dbReference type="Gene3D" id="3.40.30.10">
    <property type="entry name" value="Glutaredoxin"/>
    <property type="match status" value="1"/>
</dbReference>
<feature type="domain" description="Alkyl hydroperoxide reductase subunit C/ Thiol specific antioxidant" evidence="11">
    <location>
        <begin position="45"/>
        <end position="87"/>
    </location>
</feature>
<keyword evidence="4" id="KW-0575">Peroxidase</keyword>
<dbReference type="EC" id="1.11.1.26" evidence="2"/>
<dbReference type="OrthoDB" id="9812811at2"/>
<dbReference type="GO" id="GO:0102039">
    <property type="term" value="F:NADH-dependent peroxiredoxin activity"/>
    <property type="evidence" value="ECO:0007669"/>
    <property type="project" value="UniProtKB-EC"/>
</dbReference>
<evidence type="ECO:0000256" key="9">
    <source>
        <dbReference type="ARBA" id="ARBA00047572"/>
    </source>
</evidence>
<keyword evidence="5" id="KW-0049">Antioxidant</keyword>
<dbReference type="GO" id="GO:0008379">
    <property type="term" value="F:thioredoxin peroxidase activity"/>
    <property type="evidence" value="ECO:0007669"/>
    <property type="project" value="TreeGrafter"/>
</dbReference>
<protein>
    <recommendedName>
        <fullName evidence="3">Alkyl hydroperoxide reductase C</fullName>
        <ecNumber evidence="2">1.11.1.26</ecNumber>
    </recommendedName>
    <alternativeName>
        <fullName evidence="8">Peroxiredoxin</fullName>
    </alternativeName>
</protein>
<dbReference type="InterPro" id="IPR036249">
    <property type="entry name" value="Thioredoxin-like_sf"/>
</dbReference>
<dbReference type="GO" id="GO:0042744">
    <property type="term" value="P:hydrogen peroxide catabolic process"/>
    <property type="evidence" value="ECO:0007669"/>
    <property type="project" value="TreeGrafter"/>
</dbReference>
<dbReference type="InterPro" id="IPR000866">
    <property type="entry name" value="AhpC/TSA"/>
</dbReference>
<keyword evidence="7" id="KW-0676">Redox-active center</keyword>
<feature type="compositionally biased region" description="Acidic residues" evidence="10">
    <location>
        <begin position="20"/>
        <end position="30"/>
    </location>
</feature>
<evidence type="ECO:0000313" key="12">
    <source>
        <dbReference type="EMBL" id="EFI35692.1"/>
    </source>
</evidence>
<evidence type="ECO:0000256" key="10">
    <source>
        <dbReference type="SAM" id="MobiDB-lite"/>
    </source>
</evidence>
<dbReference type="AlphaFoldDB" id="D6SLY1"/>
<dbReference type="GO" id="GO:0045454">
    <property type="term" value="P:cell redox homeostasis"/>
    <property type="evidence" value="ECO:0007669"/>
    <property type="project" value="TreeGrafter"/>
</dbReference>
<dbReference type="SUPFAM" id="SSF52833">
    <property type="entry name" value="Thioredoxin-like"/>
    <property type="match status" value="1"/>
</dbReference>
<keyword evidence="13" id="KW-1185">Reference proteome</keyword>
<evidence type="ECO:0000256" key="7">
    <source>
        <dbReference type="ARBA" id="ARBA00023284"/>
    </source>
</evidence>
<dbReference type="eggNOG" id="COG0450">
    <property type="taxonomic scope" value="Bacteria"/>
</dbReference>
<dbReference type="EMBL" id="ACJN02000001">
    <property type="protein sequence ID" value="EFI35692.1"/>
    <property type="molecule type" value="Genomic_DNA"/>
</dbReference>